<evidence type="ECO:0000313" key="2">
    <source>
        <dbReference type="Proteomes" id="UP001153331"/>
    </source>
</evidence>
<dbReference type="EMBL" id="JAPHNI010001134">
    <property type="protein sequence ID" value="KAJ8106561.1"/>
    <property type="molecule type" value="Genomic_DNA"/>
</dbReference>
<evidence type="ECO:0000313" key="1">
    <source>
        <dbReference type="EMBL" id="KAJ8106561.1"/>
    </source>
</evidence>
<keyword evidence="2" id="KW-1185">Reference proteome</keyword>
<name>A0ACC2HVM1_9PLEO</name>
<gene>
    <name evidence="1" type="ORF">OPT61_g9449</name>
</gene>
<accession>A0ACC2HVM1</accession>
<proteinExistence type="predicted"/>
<protein>
    <submittedName>
        <fullName evidence="1">Uncharacterized protein</fullName>
    </submittedName>
</protein>
<comment type="caution">
    <text evidence="1">The sequence shown here is derived from an EMBL/GenBank/DDBJ whole genome shotgun (WGS) entry which is preliminary data.</text>
</comment>
<organism evidence="1 2">
    <name type="scientific">Boeremia exigua</name>
    <dbReference type="NCBI Taxonomy" id="749465"/>
    <lineage>
        <taxon>Eukaryota</taxon>
        <taxon>Fungi</taxon>
        <taxon>Dikarya</taxon>
        <taxon>Ascomycota</taxon>
        <taxon>Pezizomycotina</taxon>
        <taxon>Dothideomycetes</taxon>
        <taxon>Pleosporomycetidae</taxon>
        <taxon>Pleosporales</taxon>
        <taxon>Pleosporineae</taxon>
        <taxon>Didymellaceae</taxon>
        <taxon>Boeremia</taxon>
    </lineage>
</organism>
<sequence>MAKNGLARPASKVTVCEDYAMKHGLKLCFTDRELHHINPKGRPVKQCEHCRGARKSKSHHAKCDCGDKKDKDKHKDKSDPKVEVTSGTLSRVSSNDGSVHSGGCQCHSGAKCICGTIKEEPLNLNIDAGRQTLHEARAKPKLTTAQSESQLTVFANGHHKPCHRSNNTAHVSGMPYKIPRPHTLHGHSSFAALSRPDNSYSVEPETPAPATRSMDTLSLSNPDYYAFLGNGQRSANLPMTTMGGSVDTLNFQDSFFNGQSATFGAQDGNSPESNASDNFPTQPWPWTTTTGTPVNYNFGFGSLSTSPSQDCLPNLDSQWSIPSAGFDPIWSAGDLPLDPSKLNDSLTQPISHSGESKQSGPGLTVASSVHSEIGEPNPFADLEFKAPQSAASESLFWEDQPVYRFSTAMPTESLIAPMSIPVTTMSTSQAFETDFPKSQSLAPTTMPMANTSDFADAAAIAIPGNFDDVVPNDPWPMEQNLMAFNNMNAFDPTYAQNWL</sequence>
<reference evidence="1" key="1">
    <citation type="submission" date="2022-11" db="EMBL/GenBank/DDBJ databases">
        <title>Genome Sequence of Boeremia exigua.</title>
        <authorList>
            <person name="Buettner E."/>
        </authorList>
    </citation>
    <scope>NUCLEOTIDE SEQUENCE</scope>
    <source>
        <strain evidence="1">CU02</strain>
    </source>
</reference>
<dbReference type="Proteomes" id="UP001153331">
    <property type="component" value="Unassembled WGS sequence"/>
</dbReference>